<reference evidence="2" key="1">
    <citation type="journal article" date="2022" name="Int. J. Mol. Sci.">
        <title>Draft Genome of Tanacetum Coccineum: Genomic Comparison of Closely Related Tanacetum-Family Plants.</title>
        <authorList>
            <person name="Yamashiro T."/>
            <person name="Shiraishi A."/>
            <person name="Nakayama K."/>
            <person name="Satake H."/>
        </authorList>
    </citation>
    <scope>NUCLEOTIDE SEQUENCE</scope>
</reference>
<sequence>MTLGGFVSRLITMIFHVLTTRMTVDDDVAPQRNAIFTFNEILSCIIVMSSSSAATYTSVYTDSEPWRFQWVSDDELEAPDAEPEHAPLILEYVPEPEYPEYLAPSDEEAPIEDQPILVDALPTTLSPGYVANSDPEEDQEDDSKEDHADYPADGGDDDDDEEEEESFKDKEEGEEHLALADSTTLPVVDPVPLAEDTKAF</sequence>
<name>A0ABQ4ZYG1_9ASTR</name>
<comment type="caution">
    <text evidence="2">The sequence shown here is derived from an EMBL/GenBank/DDBJ whole genome shotgun (WGS) entry which is preliminary data.</text>
</comment>
<proteinExistence type="predicted"/>
<feature type="compositionally biased region" description="Acidic residues" evidence="1">
    <location>
        <begin position="154"/>
        <end position="166"/>
    </location>
</feature>
<feature type="compositionally biased region" description="Basic and acidic residues" evidence="1">
    <location>
        <begin position="167"/>
        <end position="178"/>
    </location>
</feature>
<evidence type="ECO:0000256" key="1">
    <source>
        <dbReference type="SAM" id="MobiDB-lite"/>
    </source>
</evidence>
<protein>
    <submittedName>
        <fullName evidence="2">Uncharacterized protein</fullName>
    </submittedName>
</protein>
<evidence type="ECO:0000313" key="2">
    <source>
        <dbReference type="EMBL" id="GJS95334.1"/>
    </source>
</evidence>
<dbReference type="EMBL" id="BQNB010011800">
    <property type="protein sequence ID" value="GJS95334.1"/>
    <property type="molecule type" value="Genomic_DNA"/>
</dbReference>
<evidence type="ECO:0000313" key="3">
    <source>
        <dbReference type="Proteomes" id="UP001151760"/>
    </source>
</evidence>
<organism evidence="2 3">
    <name type="scientific">Tanacetum coccineum</name>
    <dbReference type="NCBI Taxonomy" id="301880"/>
    <lineage>
        <taxon>Eukaryota</taxon>
        <taxon>Viridiplantae</taxon>
        <taxon>Streptophyta</taxon>
        <taxon>Embryophyta</taxon>
        <taxon>Tracheophyta</taxon>
        <taxon>Spermatophyta</taxon>
        <taxon>Magnoliopsida</taxon>
        <taxon>eudicotyledons</taxon>
        <taxon>Gunneridae</taxon>
        <taxon>Pentapetalae</taxon>
        <taxon>asterids</taxon>
        <taxon>campanulids</taxon>
        <taxon>Asterales</taxon>
        <taxon>Asteraceae</taxon>
        <taxon>Asteroideae</taxon>
        <taxon>Anthemideae</taxon>
        <taxon>Anthemidinae</taxon>
        <taxon>Tanacetum</taxon>
    </lineage>
</organism>
<reference evidence="2" key="2">
    <citation type="submission" date="2022-01" db="EMBL/GenBank/DDBJ databases">
        <authorList>
            <person name="Yamashiro T."/>
            <person name="Shiraishi A."/>
            <person name="Satake H."/>
            <person name="Nakayama K."/>
        </authorList>
    </citation>
    <scope>NUCLEOTIDE SEQUENCE</scope>
</reference>
<keyword evidence="3" id="KW-1185">Reference proteome</keyword>
<feature type="region of interest" description="Disordered" evidence="1">
    <location>
        <begin position="124"/>
        <end position="200"/>
    </location>
</feature>
<feature type="compositionally biased region" description="Acidic residues" evidence="1">
    <location>
        <begin position="134"/>
        <end position="143"/>
    </location>
</feature>
<gene>
    <name evidence="2" type="ORF">Tco_0802302</name>
</gene>
<accession>A0ABQ4ZYG1</accession>
<dbReference type="Proteomes" id="UP001151760">
    <property type="component" value="Unassembled WGS sequence"/>
</dbReference>